<dbReference type="InterPro" id="IPR020999">
    <property type="entry name" value="Chitin_synth_reg_RCR"/>
</dbReference>
<evidence type="ECO:0000256" key="1">
    <source>
        <dbReference type="SAM" id="MobiDB-lite"/>
    </source>
</evidence>
<sequence length="134" mass="15150">DDDVYWVDGDGVEQSWFYSSQATTIKYGILFGILSLGFLIIFGSWLHARQRLRKNLPPLRYHRWLVPIHIRARYEPHLRQPEANFTFYRAADGYDMHTVAPPPVYNPNFAQPPAYPGLGSGGPPVNPPQGKAAA</sequence>
<protein>
    <submittedName>
        <fullName evidence="3">Uncharacterized protein</fullName>
    </submittedName>
</protein>
<keyword evidence="2" id="KW-1133">Transmembrane helix</keyword>
<keyword evidence="2" id="KW-0812">Transmembrane</keyword>
<dbReference type="InParanoid" id="A0A5J5ED36"/>
<dbReference type="AlphaFoldDB" id="A0A5J5ED36"/>
<reference evidence="3 4" key="1">
    <citation type="submission" date="2019-09" db="EMBL/GenBank/DDBJ databases">
        <title>Draft genome of the ectomycorrhizal ascomycete Sphaerosporella brunnea.</title>
        <authorList>
            <consortium name="DOE Joint Genome Institute"/>
            <person name="Benucci G.M."/>
            <person name="Marozzi G."/>
            <person name="Antonielli L."/>
            <person name="Sanchez S."/>
            <person name="Marco P."/>
            <person name="Wang X."/>
            <person name="Falini L.B."/>
            <person name="Barry K."/>
            <person name="Haridas S."/>
            <person name="Lipzen A."/>
            <person name="Labutti K."/>
            <person name="Grigoriev I.V."/>
            <person name="Murat C."/>
            <person name="Martin F."/>
            <person name="Albertini E."/>
            <person name="Donnini D."/>
            <person name="Bonito G."/>
        </authorList>
    </citation>
    <scope>NUCLEOTIDE SEQUENCE [LARGE SCALE GENOMIC DNA]</scope>
    <source>
        <strain evidence="3 4">Sb_GMNB300</strain>
    </source>
</reference>
<feature type="non-terminal residue" evidence="3">
    <location>
        <position position="134"/>
    </location>
</feature>
<keyword evidence="4" id="KW-1185">Reference proteome</keyword>
<name>A0A5J5ED36_9PEZI</name>
<feature type="non-terminal residue" evidence="3">
    <location>
        <position position="1"/>
    </location>
</feature>
<evidence type="ECO:0000313" key="4">
    <source>
        <dbReference type="Proteomes" id="UP000326924"/>
    </source>
</evidence>
<accession>A0A5J5ED36</accession>
<evidence type="ECO:0000313" key="3">
    <source>
        <dbReference type="EMBL" id="KAA8893492.1"/>
    </source>
</evidence>
<feature type="region of interest" description="Disordered" evidence="1">
    <location>
        <begin position="110"/>
        <end position="134"/>
    </location>
</feature>
<dbReference type="Proteomes" id="UP000326924">
    <property type="component" value="Unassembled WGS sequence"/>
</dbReference>
<keyword evidence="2" id="KW-0472">Membrane</keyword>
<dbReference type="Pfam" id="PF12273">
    <property type="entry name" value="RCR"/>
    <property type="match status" value="1"/>
</dbReference>
<feature type="transmembrane region" description="Helical" evidence="2">
    <location>
        <begin position="25"/>
        <end position="46"/>
    </location>
</feature>
<organism evidence="3 4">
    <name type="scientific">Sphaerosporella brunnea</name>
    <dbReference type="NCBI Taxonomy" id="1250544"/>
    <lineage>
        <taxon>Eukaryota</taxon>
        <taxon>Fungi</taxon>
        <taxon>Dikarya</taxon>
        <taxon>Ascomycota</taxon>
        <taxon>Pezizomycotina</taxon>
        <taxon>Pezizomycetes</taxon>
        <taxon>Pezizales</taxon>
        <taxon>Pyronemataceae</taxon>
        <taxon>Sphaerosporella</taxon>
    </lineage>
</organism>
<evidence type="ECO:0000256" key="2">
    <source>
        <dbReference type="SAM" id="Phobius"/>
    </source>
</evidence>
<dbReference type="OrthoDB" id="5400539at2759"/>
<dbReference type="EMBL" id="VXIS01000434">
    <property type="protein sequence ID" value="KAA8893492.1"/>
    <property type="molecule type" value="Genomic_DNA"/>
</dbReference>
<comment type="caution">
    <text evidence="3">The sequence shown here is derived from an EMBL/GenBank/DDBJ whole genome shotgun (WGS) entry which is preliminary data.</text>
</comment>
<proteinExistence type="predicted"/>
<gene>
    <name evidence="3" type="ORF">FN846DRAFT_765677</name>
</gene>